<keyword evidence="3" id="KW-0732">Signal</keyword>
<feature type="region of interest" description="Disordered" evidence="1">
    <location>
        <begin position="458"/>
        <end position="490"/>
    </location>
</feature>
<evidence type="ECO:0000313" key="5">
    <source>
        <dbReference type="Proteomes" id="UP001642540"/>
    </source>
</evidence>
<feature type="compositionally biased region" description="Basic and acidic residues" evidence="1">
    <location>
        <begin position="157"/>
        <end position="178"/>
    </location>
</feature>
<keyword evidence="2" id="KW-0472">Membrane</keyword>
<keyword evidence="2" id="KW-1133">Transmembrane helix</keyword>
<gene>
    <name evidence="4" type="ORF">ODALV1_LOCUS3601</name>
</gene>
<keyword evidence="2" id="KW-0812">Transmembrane</keyword>
<dbReference type="EMBL" id="CAXLJM020000012">
    <property type="protein sequence ID" value="CAL8076818.1"/>
    <property type="molecule type" value="Genomic_DNA"/>
</dbReference>
<reference evidence="4 5" key="1">
    <citation type="submission" date="2024-08" db="EMBL/GenBank/DDBJ databases">
        <authorList>
            <person name="Cucini C."/>
            <person name="Frati F."/>
        </authorList>
    </citation>
    <scope>NUCLEOTIDE SEQUENCE [LARGE SCALE GENOMIC DNA]</scope>
</reference>
<feature type="chain" id="PRO_5046925251" evidence="3">
    <location>
        <begin position="31"/>
        <end position="972"/>
    </location>
</feature>
<feature type="compositionally biased region" description="Low complexity" evidence="1">
    <location>
        <begin position="839"/>
        <end position="865"/>
    </location>
</feature>
<organism evidence="4 5">
    <name type="scientific">Orchesella dallaii</name>
    <dbReference type="NCBI Taxonomy" id="48710"/>
    <lineage>
        <taxon>Eukaryota</taxon>
        <taxon>Metazoa</taxon>
        <taxon>Ecdysozoa</taxon>
        <taxon>Arthropoda</taxon>
        <taxon>Hexapoda</taxon>
        <taxon>Collembola</taxon>
        <taxon>Entomobryomorpha</taxon>
        <taxon>Entomobryoidea</taxon>
        <taxon>Orchesellidae</taxon>
        <taxon>Orchesellinae</taxon>
        <taxon>Orchesella</taxon>
    </lineage>
</organism>
<feature type="signal peptide" evidence="3">
    <location>
        <begin position="1"/>
        <end position="30"/>
    </location>
</feature>
<feature type="region of interest" description="Disordered" evidence="1">
    <location>
        <begin position="515"/>
        <end position="557"/>
    </location>
</feature>
<feature type="compositionally biased region" description="Polar residues" evidence="1">
    <location>
        <begin position="218"/>
        <end position="256"/>
    </location>
</feature>
<feature type="region of interest" description="Disordered" evidence="1">
    <location>
        <begin position="839"/>
        <end position="878"/>
    </location>
</feature>
<feature type="region of interest" description="Disordered" evidence="1">
    <location>
        <begin position="205"/>
        <end position="257"/>
    </location>
</feature>
<accession>A0ABP1PVB3</accession>
<sequence>MEIIQQTWVSLSFNVILLCILGSISFPASCRVSATTSEFPTKYSSLILQSSNSPNFTFSSETGPDIKGTSQENVSWETKAFQVANISTLLTNYQAIPYPPLNDSRFFISKDVASLIVKIKNFKGYLLYLNFSYYIGVNAKLRTEQLASNPRPKSISSKKENEVFKPNKNEKEESKKLSVEITTEQDTILLANSIVDAMTQHILPANKRKQQENKQQQATLKTETPKSLSQLHHASSTTTNFIHPSSMPNGTVSKSPVANPVESHAALYQNIRIREMKSIVSANQDSDNFSKKIPMTKDTPKENVPLKDNVKKVDVTTKDPNTEPDPQLEEPEARIMTQDVARKKRSIKFSENVSVRIQPTNNNAELENASGGNDNVVHKETPSSGSDVKISNVGEASTGTDTANAKENSQITSNDSLPSLPLHLETLIKSAAAVIAAAAISAQKAAYKDSPISKAQMAMPHDLPGDEQKPFTPAPGSAPIKETDSSSLSLLTKPAATATVKTEDVIRKMSFDHPEHYHNISKSNPASENDSVGTKVNDKDDSSSSNRSEMFHAHGGGAKQKKLPYKTWRASLEKRNRPLGLFVTVNDNIIFDNWEGIWDRPRVLGRWTGSLKDGSKNKWIQTHISTSWEEATEHDIQIAFEWEPVEENAVVILSDIIVSTISVPQTATCGEPKVESPTKEEDAKIGTQNLSKQNKLPAIINAKTNDTIDAINDFQNVSSTSHDIKKYPLQDPVLERHVSKTMHKIGNDDMEAERVAHHEIMKNLVAKARNDSTFENTLRKLAYNMKQALHLLHAQNVRNENVSISTQKPNISAEISTVSTTTSTSTEASTTTMMYSTSPTTLLTSTTSTTPPSTMTSPATTPQTSFPTTPLSSTQTPAPTTIATDADWKESSSISTTVPPPVESSLILGNESVSNRSLEISSGESKKNGESVLLIVIYVGVMGGGFLTFLLWKHMRVKKESNAPRSIQLATF</sequence>
<evidence type="ECO:0000256" key="3">
    <source>
        <dbReference type="SAM" id="SignalP"/>
    </source>
</evidence>
<proteinExistence type="predicted"/>
<name>A0ABP1PVB3_9HEXA</name>
<feature type="transmembrane region" description="Helical" evidence="2">
    <location>
        <begin position="932"/>
        <end position="952"/>
    </location>
</feature>
<evidence type="ECO:0000256" key="1">
    <source>
        <dbReference type="SAM" id="MobiDB-lite"/>
    </source>
</evidence>
<evidence type="ECO:0000256" key="2">
    <source>
        <dbReference type="SAM" id="Phobius"/>
    </source>
</evidence>
<feature type="region of interest" description="Disordered" evidence="1">
    <location>
        <begin position="380"/>
        <end position="414"/>
    </location>
</feature>
<evidence type="ECO:0000313" key="4">
    <source>
        <dbReference type="EMBL" id="CAL8076818.1"/>
    </source>
</evidence>
<comment type="caution">
    <text evidence="4">The sequence shown here is derived from an EMBL/GenBank/DDBJ whole genome shotgun (WGS) entry which is preliminary data.</text>
</comment>
<keyword evidence="5" id="KW-1185">Reference proteome</keyword>
<dbReference type="Proteomes" id="UP001642540">
    <property type="component" value="Unassembled WGS sequence"/>
</dbReference>
<feature type="region of interest" description="Disordered" evidence="1">
    <location>
        <begin position="147"/>
        <end position="178"/>
    </location>
</feature>
<feature type="compositionally biased region" description="Polar residues" evidence="1">
    <location>
        <begin position="520"/>
        <end position="534"/>
    </location>
</feature>
<protein>
    <submittedName>
        <fullName evidence="4">Uncharacterized protein</fullName>
    </submittedName>
</protein>
<feature type="compositionally biased region" description="Polar residues" evidence="1">
    <location>
        <begin position="394"/>
        <end position="414"/>
    </location>
</feature>